<accession>A0A812Q8T0</accession>
<dbReference type="PROSITE" id="PS51858">
    <property type="entry name" value="PPPDE"/>
    <property type="match status" value="1"/>
</dbReference>
<evidence type="ECO:0000259" key="4">
    <source>
        <dbReference type="PROSITE" id="PS51858"/>
    </source>
</evidence>
<proteinExistence type="inferred from homology"/>
<reference evidence="5" key="1">
    <citation type="submission" date="2021-02" db="EMBL/GenBank/DDBJ databases">
        <authorList>
            <person name="Dougan E. K."/>
            <person name="Rhodes N."/>
            <person name="Thang M."/>
            <person name="Chan C."/>
        </authorList>
    </citation>
    <scope>NUCLEOTIDE SEQUENCE</scope>
</reference>
<name>A0A812Q8T0_9DINO</name>
<protein>
    <submittedName>
        <fullName evidence="5">Desi1 protein</fullName>
    </submittedName>
</protein>
<evidence type="ECO:0000313" key="5">
    <source>
        <dbReference type="EMBL" id="CAE7383766.1"/>
    </source>
</evidence>
<dbReference type="PANTHER" id="PTHR12378">
    <property type="entry name" value="DESUMOYLATING ISOPEPTIDASE"/>
    <property type="match status" value="1"/>
</dbReference>
<feature type="domain" description="PPPDE" evidence="4">
    <location>
        <begin position="55"/>
        <end position="189"/>
    </location>
</feature>
<dbReference type="GO" id="GO:0101005">
    <property type="term" value="F:deubiquitinase activity"/>
    <property type="evidence" value="ECO:0007669"/>
    <property type="project" value="TreeGrafter"/>
</dbReference>
<comment type="similarity">
    <text evidence="1">Belongs to the DeSI family.</text>
</comment>
<dbReference type="InterPro" id="IPR042266">
    <property type="entry name" value="PPPDE_sf"/>
</dbReference>
<evidence type="ECO:0000313" key="6">
    <source>
        <dbReference type="Proteomes" id="UP000604046"/>
    </source>
</evidence>
<dbReference type="InterPro" id="IPR008580">
    <property type="entry name" value="PPPDE_dom"/>
</dbReference>
<dbReference type="Gene3D" id="3.90.1720.30">
    <property type="entry name" value="PPPDE domains"/>
    <property type="match status" value="1"/>
</dbReference>
<dbReference type="OrthoDB" id="21221at2759"/>
<evidence type="ECO:0000256" key="3">
    <source>
        <dbReference type="ARBA" id="ARBA00022801"/>
    </source>
</evidence>
<evidence type="ECO:0000256" key="2">
    <source>
        <dbReference type="ARBA" id="ARBA00022670"/>
    </source>
</evidence>
<dbReference type="GO" id="GO:0006508">
    <property type="term" value="P:proteolysis"/>
    <property type="evidence" value="ECO:0007669"/>
    <property type="project" value="UniProtKB-KW"/>
</dbReference>
<comment type="caution">
    <text evidence="5">The sequence shown here is derived from an EMBL/GenBank/DDBJ whole genome shotgun (WGS) entry which is preliminary data.</text>
</comment>
<dbReference type="Proteomes" id="UP000604046">
    <property type="component" value="Unassembled WGS sequence"/>
</dbReference>
<dbReference type="AlphaFoldDB" id="A0A812Q8T0"/>
<dbReference type="GO" id="GO:0016579">
    <property type="term" value="P:protein deubiquitination"/>
    <property type="evidence" value="ECO:0007669"/>
    <property type="project" value="TreeGrafter"/>
</dbReference>
<keyword evidence="3" id="KW-0378">Hydrolase</keyword>
<gene>
    <name evidence="5" type="primary">desi1</name>
    <name evidence="5" type="ORF">SNAT2548_LOCUS20937</name>
</gene>
<sequence length="224" mass="25595">MQTLDEFLQPEALVTLDEFLQCDAEPPTLDEFLHDDGGSRELLRKKGASAKRDAVEVYLYMYDISDGLAGRWTRFKGIWHTGVVVRWPTKFPSEGTQYWQGKEIYVSWAEFAGYTNPAEKRFLGYTSRSCAGTLDFVNRQRRKSMHYHLLYHNCNHFSDALAMFLLNKHIPKDVLGQPQEALRSYPLLTRLLLCAQACCETWLPPDSVPQNAGPGALPNARHRA</sequence>
<organism evidence="5 6">
    <name type="scientific">Symbiodinium natans</name>
    <dbReference type="NCBI Taxonomy" id="878477"/>
    <lineage>
        <taxon>Eukaryota</taxon>
        <taxon>Sar</taxon>
        <taxon>Alveolata</taxon>
        <taxon>Dinophyceae</taxon>
        <taxon>Suessiales</taxon>
        <taxon>Symbiodiniaceae</taxon>
        <taxon>Symbiodinium</taxon>
    </lineage>
</organism>
<keyword evidence="2" id="KW-0645">Protease</keyword>
<dbReference type="PANTHER" id="PTHR12378:SF80">
    <property type="entry name" value="IP06716P-RELATED"/>
    <property type="match status" value="1"/>
</dbReference>
<keyword evidence="6" id="KW-1185">Reference proteome</keyword>
<dbReference type="SMART" id="SM01179">
    <property type="entry name" value="DUF862"/>
    <property type="match status" value="1"/>
</dbReference>
<dbReference type="Pfam" id="PF05903">
    <property type="entry name" value="Peptidase_C97"/>
    <property type="match status" value="1"/>
</dbReference>
<evidence type="ECO:0000256" key="1">
    <source>
        <dbReference type="ARBA" id="ARBA00008140"/>
    </source>
</evidence>
<dbReference type="EMBL" id="CAJNDS010002229">
    <property type="protein sequence ID" value="CAE7383766.1"/>
    <property type="molecule type" value="Genomic_DNA"/>
</dbReference>